<name>A0A2Y9TYL9_9GAMM</name>
<protein>
    <submittedName>
        <fullName evidence="1">Uncharacterized protein</fullName>
    </submittedName>
</protein>
<dbReference type="OrthoDB" id="6625235at2"/>
<dbReference type="KEGG" id="lpv:HYN51_09160"/>
<sequence length="168" mass="18506">MKRNLLFLVPALALCIAGCETEKSVDWYIKDKNELITKLSECESDDDSTNCNNARKAAELAKSAVAEGFQIANSCRYQVDLQLNLMDKVIDVEAACPSNSPTSPKYKINQTTGDIKVDFTGDASGIWLTFSKKRSGMAGAIATNQWICFTSLSYEQFMPEVCVSKHAD</sequence>
<dbReference type="InterPro" id="IPR047937">
    <property type="entry name" value="Eex_IncN-like"/>
</dbReference>
<accession>A0A2Y9TYL9</accession>
<proteinExistence type="predicted"/>
<gene>
    <name evidence="1" type="ORF">HYN51_09160</name>
</gene>
<dbReference type="Proteomes" id="UP000244908">
    <property type="component" value="Chromosome"/>
</dbReference>
<keyword evidence="2" id="KW-1185">Reference proteome</keyword>
<reference evidence="1 2" key="1">
    <citation type="journal article" date="2019" name="Int. J. Syst. Evol. Microbiol.">
        <title>Limnobaculum parvum gen. nov., sp. nov., isolated from a freshwater lake.</title>
        <authorList>
            <person name="Baek C."/>
            <person name="Shin S.K."/>
            <person name="Yi H."/>
        </authorList>
    </citation>
    <scope>NUCLEOTIDE SEQUENCE [LARGE SCALE GENOMIC DNA]</scope>
    <source>
        <strain evidence="1 2">HYN0051</strain>
    </source>
</reference>
<organism evidence="1 2">
    <name type="scientific">Limnobaculum parvum</name>
    <dbReference type="NCBI Taxonomy" id="2172103"/>
    <lineage>
        <taxon>Bacteria</taxon>
        <taxon>Pseudomonadati</taxon>
        <taxon>Pseudomonadota</taxon>
        <taxon>Gammaproteobacteria</taxon>
        <taxon>Enterobacterales</taxon>
        <taxon>Budviciaceae</taxon>
        <taxon>Limnobaculum</taxon>
    </lineage>
</organism>
<dbReference type="AlphaFoldDB" id="A0A2Y9TYL9"/>
<evidence type="ECO:0000313" key="2">
    <source>
        <dbReference type="Proteomes" id="UP000244908"/>
    </source>
</evidence>
<dbReference type="EMBL" id="CP029185">
    <property type="protein sequence ID" value="AWH88712.1"/>
    <property type="molecule type" value="Genomic_DNA"/>
</dbReference>
<dbReference type="RefSeq" id="WP_108900769.1">
    <property type="nucleotide sequence ID" value="NZ_CP029185.2"/>
</dbReference>
<evidence type="ECO:0000313" key="1">
    <source>
        <dbReference type="EMBL" id="AWH88712.1"/>
    </source>
</evidence>
<dbReference type="NCBIfam" id="NF033894">
    <property type="entry name" value="Eex_IncN"/>
    <property type="match status" value="1"/>
</dbReference>